<dbReference type="InterPro" id="IPR036388">
    <property type="entry name" value="WH-like_DNA-bd_sf"/>
</dbReference>
<proteinExistence type="predicted"/>
<organism evidence="2 3">
    <name type="scientific">Ligilactobacillus agilis DSM 20509</name>
    <dbReference type="NCBI Taxonomy" id="1423718"/>
    <lineage>
        <taxon>Bacteria</taxon>
        <taxon>Bacillati</taxon>
        <taxon>Bacillota</taxon>
        <taxon>Bacilli</taxon>
        <taxon>Lactobacillales</taxon>
        <taxon>Lactobacillaceae</taxon>
        <taxon>Ligilactobacillus</taxon>
    </lineage>
</organism>
<dbReference type="Proteomes" id="UP000051008">
    <property type="component" value="Unassembled WGS sequence"/>
</dbReference>
<dbReference type="AlphaFoldDB" id="A0A0R2AF71"/>
<comment type="caution">
    <text evidence="2">The sequence shown here is derived from an EMBL/GenBank/DDBJ whole genome shotgun (WGS) entry which is preliminary data.</text>
</comment>
<dbReference type="GO" id="GO:0006352">
    <property type="term" value="P:DNA-templated transcription initiation"/>
    <property type="evidence" value="ECO:0007669"/>
    <property type="project" value="InterPro"/>
</dbReference>
<reference evidence="2 3" key="1">
    <citation type="journal article" date="2015" name="Genome Announc.">
        <title>Expanding the biotechnology potential of lactobacilli through comparative genomics of 213 strains and associated genera.</title>
        <authorList>
            <person name="Sun Z."/>
            <person name="Harris H.M."/>
            <person name="McCann A."/>
            <person name="Guo C."/>
            <person name="Argimon S."/>
            <person name="Zhang W."/>
            <person name="Yang X."/>
            <person name="Jeffery I.B."/>
            <person name="Cooney J.C."/>
            <person name="Kagawa T.F."/>
            <person name="Liu W."/>
            <person name="Song Y."/>
            <person name="Salvetti E."/>
            <person name="Wrobel A."/>
            <person name="Rasinkangas P."/>
            <person name="Parkhill J."/>
            <person name="Rea M.C."/>
            <person name="O'Sullivan O."/>
            <person name="Ritari J."/>
            <person name="Douillard F.P."/>
            <person name="Paul Ross R."/>
            <person name="Yang R."/>
            <person name="Briner A.E."/>
            <person name="Felis G.E."/>
            <person name="de Vos W.M."/>
            <person name="Barrangou R."/>
            <person name="Klaenhammer T.R."/>
            <person name="Caufield P.W."/>
            <person name="Cui Y."/>
            <person name="Zhang H."/>
            <person name="O'Toole P.W."/>
        </authorList>
    </citation>
    <scope>NUCLEOTIDE SEQUENCE [LARGE SCALE GENOMIC DNA]</scope>
    <source>
        <strain evidence="2 3">DSM 20509</strain>
    </source>
</reference>
<dbReference type="InterPro" id="IPR013324">
    <property type="entry name" value="RNA_pol_sigma_r3/r4-like"/>
</dbReference>
<protein>
    <recommendedName>
        <fullName evidence="1">RNA polymerase sigma factor 70 region 4 type 2 domain-containing protein</fullName>
    </recommendedName>
</protein>
<dbReference type="InterPro" id="IPR013249">
    <property type="entry name" value="RNA_pol_sigma70_r4_t2"/>
</dbReference>
<evidence type="ECO:0000313" key="2">
    <source>
        <dbReference type="EMBL" id="KRM65805.1"/>
    </source>
</evidence>
<gene>
    <name evidence="2" type="ORF">FC14_GL000822</name>
</gene>
<keyword evidence="3" id="KW-1185">Reference proteome</keyword>
<dbReference type="GO" id="GO:0016987">
    <property type="term" value="F:sigma factor activity"/>
    <property type="evidence" value="ECO:0007669"/>
    <property type="project" value="InterPro"/>
</dbReference>
<dbReference type="Pfam" id="PF08281">
    <property type="entry name" value="Sigma70_r4_2"/>
    <property type="match status" value="1"/>
</dbReference>
<dbReference type="SUPFAM" id="SSF88659">
    <property type="entry name" value="Sigma3 and sigma4 domains of RNA polymerase sigma factors"/>
    <property type="match status" value="1"/>
</dbReference>
<feature type="domain" description="RNA polymerase sigma factor 70 region 4 type 2" evidence="1">
    <location>
        <begin position="151"/>
        <end position="197"/>
    </location>
</feature>
<evidence type="ECO:0000259" key="1">
    <source>
        <dbReference type="Pfam" id="PF08281"/>
    </source>
</evidence>
<name>A0A0R2AF71_9LACO</name>
<dbReference type="Gene3D" id="1.10.10.10">
    <property type="entry name" value="Winged helix-like DNA-binding domain superfamily/Winged helix DNA-binding domain"/>
    <property type="match status" value="1"/>
</dbReference>
<accession>A0A0R2AF71</accession>
<dbReference type="PATRIC" id="fig|1423718.3.peg.858"/>
<evidence type="ECO:0000313" key="3">
    <source>
        <dbReference type="Proteomes" id="UP000051008"/>
    </source>
</evidence>
<dbReference type="EMBL" id="AYYP01000010">
    <property type="protein sequence ID" value="KRM65805.1"/>
    <property type="molecule type" value="Genomic_DNA"/>
</dbReference>
<dbReference type="NCBIfam" id="TIGR02937">
    <property type="entry name" value="sigma70-ECF"/>
    <property type="match status" value="1"/>
</dbReference>
<dbReference type="GO" id="GO:0003677">
    <property type="term" value="F:DNA binding"/>
    <property type="evidence" value="ECO:0007669"/>
    <property type="project" value="InterPro"/>
</dbReference>
<dbReference type="InterPro" id="IPR014284">
    <property type="entry name" value="RNA_pol_sigma-70_dom"/>
</dbReference>
<sequence length="208" mass="24171">MLRCNRSTLPYCAHFQEKGSVYFKHRPIFVSFAANAIRRKGCKNMSRAYKTSQKKRTNYIYYTSEGTKIVVIPGENGVTEADIELLHTMDDDEVDEQRRYDYRVTTHLDAYHDGEEEAAHDRNKYLADDTANPEQLIIQAEDEVEHQDTLDKLTKAMESLLPQQKELFQKVYLEKRSNTDIAAEEGVTEAAIRGRLKKLHERLRKILS</sequence>